<reference evidence="2" key="1">
    <citation type="journal article" date="2014" name="Genome Announc.">
        <title>Draft Genome Sequences of Marine Flavobacterium Nonlabens Strains NR17, NR24, NR27, NR32, NR33, and Ara13.</title>
        <authorList>
            <person name="Nakanishi M."/>
            <person name="Meirelles P."/>
            <person name="Suzuki R."/>
            <person name="Takatani N."/>
            <person name="Mino S."/>
            <person name="Suda W."/>
            <person name="Oshima K."/>
            <person name="Hattori M."/>
            <person name="Ohkuma M."/>
            <person name="Hosokawa M."/>
            <person name="Miyashita K."/>
            <person name="Thompson F.L."/>
            <person name="Niwa A."/>
            <person name="Sawabe T."/>
            <person name="Sawabe T."/>
        </authorList>
    </citation>
    <scope>NUCLEOTIDE SEQUENCE [LARGE SCALE GENOMIC DNA]</scope>
    <source>
        <strain evidence="2">JCM 19294</strain>
    </source>
</reference>
<dbReference type="RefSeq" id="WP_179944169.1">
    <property type="nucleotide sequence ID" value="NZ_BBML01000004.1"/>
</dbReference>
<proteinExistence type="predicted"/>
<dbReference type="Proteomes" id="UP000029221">
    <property type="component" value="Unassembled WGS sequence"/>
</dbReference>
<organism evidence="2 3">
    <name type="scientific">Nonlabens tegetincola</name>
    <dbReference type="NCBI Taxonomy" id="323273"/>
    <lineage>
        <taxon>Bacteria</taxon>
        <taxon>Pseudomonadati</taxon>
        <taxon>Bacteroidota</taxon>
        <taxon>Flavobacteriia</taxon>
        <taxon>Flavobacteriales</taxon>
        <taxon>Flavobacteriaceae</taxon>
        <taxon>Nonlabens</taxon>
    </lineage>
</organism>
<evidence type="ECO:0000256" key="1">
    <source>
        <dbReference type="SAM" id="MobiDB-lite"/>
    </source>
</evidence>
<feature type="compositionally biased region" description="Low complexity" evidence="1">
    <location>
        <begin position="36"/>
        <end position="68"/>
    </location>
</feature>
<feature type="region of interest" description="Disordered" evidence="1">
    <location>
        <begin position="33"/>
        <end position="98"/>
    </location>
</feature>
<keyword evidence="3" id="KW-1185">Reference proteome</keyword>
<sequence>MSEYLYVKTAPIGSAAAAPSAFAPAPSGPGLGGLGVAAPASSYASSPALGTSGSSSPSSGSAMAAPSALVSYPPPAPSNDYDDLPPDPEPVVNSLEDDRDYRFTVTATLKEYDGSSWTTALKNNGSPVTQTIVKIFSTGPMTGISAGAATF</sequence>
<dbReference type="AlphaFoldDB" id="A0A090Q1J3"/>
<gene>
    <name evidence="2" type="ORF">JCM19294_460</name>
</gene>
<evidence type="ECO:0000313" key="2">
    <source>
        <dbReference type="EMBL" id="GAK96954.1"/>
    </source>
</evidence>
<name>A0A090Q1J3_9FLAO</name>
<dbReference type="EMBL" id="BBML01000004">
    <property type="protein sequence ID" value="GAK96954.1"/>
    <property type="molecule type" value="Genomic_DNA"/>
</dbReference>
<comment type="caution">
    <text evidence="2">The sequence shown here is derived from an EMBL/GenBank/DDBJ whole genome shotgun (WGS) entry which is preliminary data.</text>
</comment>
<evidence type="ECO:0000313" key="3">
    <source>
        <dbReference type="Proteomes" id="UP000029221"/>
    </source>
</evidence>
<accession>A0A090Q1J3</accession>
<protein>
    <submittedName>
        <fullName evidence="2">Uncharacterized protein</fullName>
    </submittedName>
</protein>